<proteinExistence type="predicted"/>
<evidence type="ECO:0000313" key="2">
    <source>
        <dbReference type="Proteomes" id="UP000004849"/>
    </source>
</evidence>
<name>B6VWR0_9BACT</name>
<protein>
    <submittedName>
        <fullName evidence="1">Uncharacterized protein</fullName>
    </submittedName>
</protein>
<dbReference type="HOGENOM" id="CLU_3229528_0_0_10"/>
<reference evidence="1 2" key="1">
    <citation type="submission" date="2008-10" db="EMBL/GenBank/DDBJ databases">
        <title>Draft genome sequence of Bacteroides dorei (DSM 17855).</title>
        <authorList>
            <person name="Sudarsanam P."/>
            <person name="Ley R."/>
            <person name="Guruge J."/>
            <person name="Turnbaugh P.J."/>
            <person name="Mahowald M."/>
            <person name="Liep D."/>
            <person name="Gordon J."/>
        </authorList>
    </citation>
    <scope>NUCLEOTIDE SEQUENCE [LARGE SCALE GENOMIC DNA]</scope>
    <source>
        <strain evidence="1 2">DSM 17855</strain>
    </source>
</reference>
<dbReference type="Proteomes" id="UP000004849">
    <property type="component" value="Unassembled WGS sequence"/>
</dbReference>
<sequence length="43" mass="4690">MRVSFLQLFSGKSIGGFVFLSGGIRNITLVKRFFHLGEASSSP</sequence>
<dbReference type="EMBL" id="ABWZ01000034">
    <property type="protein sequence ID" value="EEB25737.1"/>
    <property type="molecule type" value="Genomic_DNA"/>
</dbReference>
<accession>B6VWR0</accession>
<dbReference type="AlphaFoldDB" id="B6VWR0"/>
<organism evidence="1 2">
    <name type="scientific">Phocaeicola dorei DSM 17855</name>
    <dbReference type="NCBI Taxonomy" id="483217"/>
    <lineage>
        <taxon>Bacteria</taxon>
        <taxon>Pseudomonadati</taxon>
        <taxon>Bacteroidota</taxon>
        <taxon>Bacteroidia</taxon>
        <taxon>Bacteroidales</taxon>
        <taxon>Bacteroidaceae</taxon>
        <taxon>Phocaeicola</taxon>
    </lineage>
</organism>
<reference evidence="1 2" key="2">
    <citation type="submission" date="2008-10" db="EMBL/GenBank/DDBJ databases">
        <authorList>
            <person name="Fulton L."/>
            <person name="Clifton S."/>
            <person name="Fulton B."/>
            <person name="Xu J."/>
            <person name="Minx P."/>
            <person name="Pepin K.H."/>
            <person name="Johnson M."/>
            <person name="Thiruvilangam P."/>
            <person name="Bhonagiri V."/>
            <person name="Nash W.E."/>
            <person name="Mardis E.R."/>
            <person name="Wilson R.K."/>
        </authorList>
    </citation>
    <scope>NUCLEOTIDE SEQUENCE [LARGE SCALE GENOMIC DNA]</scope>
    <source>
        <strain evidence="1 2">DSM 17855</strain>
    </source>
</reference>
<evidence type="ECO:0000313" key="1">
    <source>
        <dbReference type="EMBL" id="EEB25737.1"/>
    </source>
</evidence>
<gene>
    <name evidence="1" type="ORF">BACDOR_01784</name>
</gene>